<keyword evidence="1" id="KW-0732">Signal</keyword>
<dbReference type="EMBL" id="JAFKDB010000015">
    <property type="protein sequence ID" value="MBN7770152.1"/>
    <property type="molecule type" value="Genomic_DNA"/>
</dbReference>
<feature type="chain" id="PRO_5046149250" evidence="1">
    <location>
        <begin position="22"/>
        <end position="300"/>
    </location>
</feature>
<evidence type="ECO:0000313" key="2">
    <source>
        <dbReference type="EMBL" id="MBN7770152.1"/>
    </source>
</evidence>
<comment type="caution">
    <text evidence="2">The sequence shown here is derived from an EMBL/GenBank/DDBJ whole genome shotgun (WGS) entry which is preliminary data.</text>
</comment>
<reference evidence="2 3" key="1">
    <citation type="submission" date="2021-02" db="EMBL/GenBank/DDBJ databases">
        <title>PHA producing bacteria isolated from coastal sediment in Guangdong, Shenzhen.</title>
        <authorList>
            <person name="Zheng W."/>
            <person name="Yu S."/>
            <person name="Huang Y."/>
        </authorList>
    </citation>
    <scope>NUCLEOTIDE SEQUENCE [LARGE SCALE GENOMIC DNA]</scope>
    <source>
        <strain evidence="2 3">TN21-5</strain>
    </source>
</reference>
<protein>
    <submittedName>
        <fullName evidence="2">Uncharacterized protein</fullName>
    </submittedName>
</protein>
<dbReference type="RefSeq" id="WP_206557453.1">
    <property type="nucleotide sequence ID" value="NZ_JAFKDB010000015.1"/>
</dbReference>
<dbReference type="Proteomes" id="UP000664344">
    <property type="component" value="Unassembled WGS sequence"/>
</dbReference>
<keyword evidence="3" id="KW-1185">Reference proteome</keyword>
<accession>A0ABS3BF98</accession>
<name>A0ABS3BF98_9GAMM</name>
<evidence type="ECO:0000256" key="1">
    <source>
        <dbReference type="SAM" id="SignalP"/>
    </source>
</evidence>
<proteinExistence type="predicted"/>
<sequence>MTRSAACLAALLLTLPLPVQAELPWQHKLADLHDKHINAPETLRWFLPNKTAALPHTEVGAGPDRCSAPIPIRIGDDPQFLVRCEVPQFIQFRRVNVRVVTVWSHRNGDWDPGQIITIKAVDTPASRIYPLSTRGDQFEVVRHRNLDQDAYARVVGDLTDTQADALTEFWDALADLPEDLVTALTPWQAVPWPDGVLALRKNGDLMLREGSLGGTSDLLAMLADGPGLPAQVEGLVQYAPGPWDNATGSSGPMLLLHSFNVNDQWYAIAAADPTQPHEHLQRLNRNGQYDLVFLTLNRSF</sequence>
<evidence type="ECO:0000313" key="3">
    <source>
        <dbReference type="Proteomes" id="UP000664344"/>
    </source>
</evidence>
<gene>
    <name evidence="2" type="ORF">JYP53_09615</name>
</gene>
<organism evidence="2 3">
    <name type="scientific">Marinobacter daepoensis</name>
    <dbReference type="NCBI Taxonomy" id="262077"/>
    <lineage>
        <taxon>Bacteria</taxon>
        <taxon>Pseudomonadati</taxon>
        <taxon>Pseudomonadota</taxon>
        <taxon>Gammaproteobacteria</taxon>
        <taxon>Pseudomonadales</taxon>
        <taxon>Marinobacteraceae</taxon>
        <taxon>Marinobacter</taxon>
    </lineage>
</organism>
<feature type="signal peptide" evidence="1">
    <location>
        <begin position="1"/>
        <end position="21"/>
    </location>
</feature>